<keyword evidence="3" id="KW-1185">Reference proteome</keyword>
<dbReference type="Proteomes" id="UP001606303">
    <property type="component" value="Unassembled WGS sequence"/>
</dbReference>
<evidence type="ECO:0000256" key="1">
    <source>
        <dbReference type="SAM" id="MobiDB-lite"/>
    </source>
</evidence>
<proteinExistence type="predicted"/>
<comment type="caution">
    <text evidence="2">The sequence shown here is derived from an EMBL/GenBank/DDBJ whole genome shotgun (WGS) entry which is preliminary data.</text>
</comment>
<sequence length="188" mass="19044">MFNLYAKTEAGRAEIRARALPLSRTARNLLLVLDATKPAAEWVSLVAGATDADFQTLWQHGLVALAGGPAAAHAAHAAHAASHPAPAAPPAVPAAPAAPAAAPSSAAPAASASAGHSPLLDRAALYTYLSGQATKLLGPFKGYAFALEVERADSLPALQALALQLVERVQKAKGEDAAAAVREALGLR</sequence>
<reference evidence="2 3" key="1">
    <citation type="submission" date="2024-08" db="EMBL/GenBank/DDBJ databases">
        <authorList>
            <person name="Lu H."/>
        </authorList>
    </citation>
    <scope>NUCLEOTIDE SEQUENCE [LARGE SCALE GENOMIC DNA]</scope>
    <source>
        <strain evidence="2 3">BYS87W</strain>
    </source>
</reference>
<feature type="region of interest" description="Disordered" evidence="1">
    <location>
        <begin position="76"/>
        <end position="100"/>
    </location>
</feature>
<organism evidence="2 3">
    <name type="scientific">Pelomonas baiyunensis</name>
    <dbReference type="NCBI Taxonomy" id="3299026"/>
    <lineage>
        <taxon>Bacteria</taxon>
        <taxon>Pseudomonadati</taxon>
        <taxon>Pseudomonadota</taxon>
        <taxon>Betaproteobacteria</taxon>
        <taxon>Burkholderiales</taxon>
        <taxon>Sphaerotilaceae</taxon>
        <taxon>Roseateles</taxon>
    </lineage>
</organism>
<protein>
    <submittedName>
        <fullName evidence="2">Uncharacterized protein</fullName>
    </submittedName>
</protein>
<gene>
    <name evidence="2" type="ORF">ACG01O_15780</name>
</gene>
<feature type="compositionally biased region" description="Low complexity" evidence="1">
    <location>
        <begin position="76"/>
        <end position="85"/>
    </location>
</feature>
<dbReference type="EMBL" id="JBIGIB010000004">
    <property type="protein sequence ID" value="MFG6468087.1"/>
    <property type="molecule type" value="Genomic_DNA"/>
</dbReference>
<evidence type="ECO:0000313" key="2">
    <source>
        <dbReference type="EMBL" id="MFG6468087.1"/>
    </source>
</evidence>
<dbReference type="RefSeq" id="WP_394386025.1">
    <property type="nucleotide sequence ID" value="NZ_JBIGIB010000004.1"/>
</dbReference>
<name>A0ABW7H1H8_9BURK</name>
<accession>A0ABW7H1H8</accession>
<evidence type="ECO:0000313" key="3">
    <source>
        <dbReference type="Proteomes" id="UP001606303"/>
    </source>
</evidence>